<comment type="caution">
    <text evidence="2">The sequence shown here is derived from an EMBL/GenBank/DDBJ whole genome shotgun (WGS) entry which is preliminary data.</text>
</comment>
<evidence type="ECO:0000313" key="3">
    <source>
        <dbReference type="Proteomes" id="UP000231480"/>
    </source>
</evidence>
<feature type="non-terminal residue" evidence="2">
    <location>
        <position position="73"/>
    </location>
</feature>
<dbReference type="GO" id="GO:0005737">
    <property type="term" value="C:cytoplasm"/>
    <property type="evidence" value="ECO:0007669"/>
    <property type="project" value="UniProtKB-ARBA"/>
</dbReference>
<dbReference type="Pfam" id="PF00829">
    <property type="entry name" value="Ribosomal_L21p"/>
    <property type="match status" value="1"/>
</dbReference>
<dbReference type="SUPFAM" id="SSF141091">
    <property type="entry name" value="L21p-like"/>
    <property type="match status" value="1"/>
</dbReference>
<evidence type="ECO:0000256" key="1">
    <source>
        <dbReference type="ARBA" id="ARBA00035483"/>
    </source>
</evidence>
<proteinExistence type="predicted"/>
<name>A0A2G9YES1_9BACT</name>
<dbReference type="GO" id="GO:0005840">
    <property type="term" value="C:ribosome"/>
    <property type="evidence" value="ECO:0007669"/>
    <property type="project" value="UniProtKB-KW"/>
</dbReference>
<protein>
    <recommendedName>
        <fullName evidence="1">50S ribosomal protein L21</fullName>
    </recommendedName>
</protein>
<organism evidence="2 3">
    <name type="scientific">Candidatus Portnoybacteria bacterium CG23_combo_of_CG06-09_8_20_14_all_37_13</name>
    <dbReference type="NCBI Taxonomy" id="1974819"/>
    <lineage>
        <taxon>Bacteria</taxon>
        <taxon>Candidatus Portnoyibacteriota</taxon>
    </lineage>
</organism>
<dbReference type="AlphaFoldDB" id="A0A2G9YES1"/>
<dbReference type="InterPro" id="IPR036164">
    <property type="entry name" value="bL21-like_sf"/>
</dbReference>
<reference evidence="2 3" key="1">
    <citation type="submission" date="2017-09" db="EMBL/GenBank/DDBJ databases">
        <title>Depth-based differentiation of microbial function through sediment-hosted aquifers and enrichment of novel symbionts in the deep terrestrial subsurface.</title>
        <authorList>
            <person name="Probst A.J."/>
            <person name="Ladd B."/>
            <person name="Jarett J.K."/>
            <person name="Geller-Mcgrath D.E."/>
            <person name="Sieber C.M."/>
            <person name="Emerson J.B."/>
            <person name="Anantharaman K."/>
            <person name="Thomas B.C."/>
            <person name="Malmstrom R."/>
            <person name="Stieglmeier M."/>
            <person name="Klingl A."/>
            <person name="Woyke T."/>
            <person name="Ryan C.M."/>
            <person name="Banfield J.F."/>
        </authorList>
    </citation>
    <scope>NUCLEOTIDE SEQUENCE [LARGE SCALE GENOMIC DNA]</scope>
    <source>
        <strain evidence="2">CG23_combo_of_CG06-09_8_20_14_all_37_13</strain>
    </source>
</reference>
<sequence>MKIAVIKSGGKQYLVKPGDKIKIEKLVGATLRDCPIVFDDILFGKKIEAKILRHGRAKKVIIFKYKPKKRYRK</sequence>
<dbReference type="Proteomes" id="UP000231480">
    <property type="component" value="Unassembled WGS sequence"/>
</dbReference>
<dbReference type="EMBL" id="PCRH01000024">
    <property type="protein sequence ID" value="PIP17223.1"/>
    <property type="molecule type" value="Genomic_DNA"/>
</dbReference>
<keyword evidence="2" id="KW-0687">Ribonucleoprotein</keyword>
<accession>A0A2G9YES1</accession>
<keyword evidence="2" id="KW-0689">Ribosomal protein</keyword>
<evidence type="ECO:0000313" key="2">
    <source>
        <dbReference type="EMBL" id="PIP17223.1"/>
    </source>
</evidence>
<gene>
    <name evidence="2" type="ORF">COX44_01075</name>
</gene>
<dbReference type="InterPro" id="IPR028909">
    <property type="entry name" value="bL21-like"/>
</dbReference>